<comment type="caution">
    <text evidence="2">The sequence shown here is derived from an EMBL/GenBank/DDBJ whole genome shotgun (WGS) entry which is preliminary data.</text>
</comment>
<name>A0A1V3I902_9PAST</name>
<gene>
    <name evidence="2" type="ORF">BKK48_05825</name>
</gene>
<dbReference type="RefSeq" id="WP_077427210.1">
    <property type="nucleotide sequence ID" value="NZ_MLHH01000011.1"/>
</dbReference>
<evidence type="ECO:0000313" key="2">
    <source>
        <dbReference type="EMBL" id="OOF36500.1"/>
    </source>
</evidence>
<proteinExistence type="predicted"/>
<evidence type="ECO:0000256" key="1">
    <source>
        <dbReference type="SAM" id="SignalP"/>
    </source>
</evidence>
<sequence length="165" mass="18501">MKNLKSLAMVSMSALLLAMNVSAESVKKEGTKAVSKKENAVDVKSVSQVVSIDVESNQLTVDNTGQALAVFKYNIANTGNKPISTVQWLNVYVNQREVVHSQDMNLELTSPLMPGKSLSINLQIPFVQIEEKFRPIFMDSQSKIDVYSIDRVVRFSDKKVMYERQ</sequence>
<feature type="signal peptide" evidence="1">
    <location>
        <begin position="1"/>
        <end position="23"/>
    </location>
</feature>
<evidence type="ECO:0000313" key="3">
    <source>
        <dbReference type="Proteomes" id="UP000189437"/>
    </source>
</evidence>
<keyword evidence="3" id="KW-1185">Reference proteome</keyword>
<dbReference type="OrthoDB" id="5677821at2"/>
<protein>
    <recommendedName>
        <fullName evidence="4">DUF2393 domain-containing protein</fullName>
    </recommendedName>
</protein>
<keyword evidence="1" id="KW-0732">Signal</keyword>
<reference evidence="2 3" key="1">
    <citation type="submission" date="2016-10" db="EMBL/GenBank/DDBJ databases">
        <title>Rodentibacter gen. nov. and new species.</title>
        <authorList>
            <person name="Christensen H."/>
        </authorList>
    </citation>
    <scope>NUCLEOTIDE SEQUENCE [LARGE SCALE GENOMIC DNA]</scope>
    <source>
        <strain evidence="2 3">Ac69</strain>
    </source>
</reference>
<evidence type="ECO:0008006" key="4">
    <source>
        <dbReference type="Google" id="ProtNLM"/>
    </source>
</evidence>
<feature type="chain" id="PRO_5012279441" description="DUF2393 domain-containing protein" evidence="1">
    <location>
        <begin position="24"/>
        <end position="165"/>
    </location>
</feature>
<dbReference type="Proteomes" id="UP000189437">
    <property type="component" value="Unassembled WGS sequence"/>
</dbReference>
<dbReference type="EMBL" id="MLHH01000011">
    <property type="protein sequence ID" value="OOF36500.1"/>
    <property type="molecule type" value="Genomic_DNA"/>
</dbReference>
<dbReference type="AlphaFoldDB" id="A0A1V3I902"/>
<accession>A0A1V3I902</accession>
<organism evidence="2 3">
    <name type="scientific">Rodentibacter heidelbergensis</name>
    <dbReference type="NCBI Taxonomy" id="1908258"/>
    <lineage>
        <taxon>Bacteria</taxon>
        <taxon>Pseudomonadati</taxon>
        <taxon>Pseudomonadota</taxon>
        <taxon>Gammaproteobacteria</taxon>
        <taxon>Pasteurellales</taxon>
        <taxon>Pasteurellaceae</taxon>
        <taxon>Rodentibacter</taxon>
    </lineage>
</organism>